<dbReference type="EMBL" id="BGPR01000908">
    <property type="protein sequence ID" value="GBM39786.1"/>
    <property type="molecule type" value="Genomic_DNA"/>
</dbReference>
<evidence type="ECO:0000313" key="1">
    <source>
        <dbReference type="EMBL" id="GBM39786.1"/>
    </source>
</evidence>
<keyword evidence="2" id="KW-1185">Reference proteome</keyword>
<name>A0A4Y2FGX7_ARAVE</name>
<accession>A0A4Y2FGX7</accession>
<evidence type="ECO:0000313" key="2">
    <source>
        <dbReference type="Proteomes" id="UP000499080"/>
    </source>
</evidence>
<protein>
    <submittedName>
        <fullName evidence="1">Uncharacterized protein</fullName>
    </submittedName>
</protein>
<sequence>MRFSSTTFVSKSANIRSEILLASKKPVLDGHKSSSNKENKILKNQCSSKTKSCISQGQGWVQFNVASYNCLRSWRPICNLRKVNTIQQRNADELEYHLQKIYRRTHDVFI</sequence>
<comment type="caution">
    <text evidence="1">The sequence shown here is derived from an EMBL/GenBank/DDBJ whole genome shotgun (WGS) entry which is preliminary data.</text>
</comment>
<organism evidence="1 2">
    <name type="scientific">Araneus ventricosus</name>
    <name type="common">Orbweaver spider</name>
    <name type="synonym">Epeira ventricosa</name>
    <dbReference type="NCBI Taxonomy" id="182803"/>
    <lineage>
        <taxon>Eukaryota</taxon>
        <taxon>Metazoa</taxon>
        <taxon>Ecdysozoa</taxon>
        <taxon>Arthropoda</taxon>
        <taxon>Chelicerata</taxon>
        <taxon>Arachnida</taxon>
        <taxon>Araneae</taxon>
        <taxon>Araneomorphae</taxon>
        <taxon>Entelegynae</taxon>
        <taxon>Araneoidea</taxon>
        <taxon>Araneidae</taxon>
        <taxon>Araneus</taxon>
    </lineage>
</organism>
<dbReference type="AlphaFoldDB" id="A0A4Y2FGX7"/>
<gene>
    <name evidence="1" type="ORF">AVEN_25004_1</name>
</gene>
<dbReference type="Proteomes" id="UP000499080">
    <property type="component" value="Unassembled WGS sequence"/>
</dbReference>
<reference evidence="1 2" key="1">
    <citation type="journal article" date="2019" name="Sci. Rep.">
        <title>Orb-weaving spider Araneus ventricosus genome elucidates the spidroin gene catalogue.</title>
        <authorList>
            <person name="Kono N."/>
            <person name="Nakamura H."/>
            <person name="Ohtoshi R."/>
            <person name="Moran D.A.P."/>
            <person name="Shinohara A."/>
            <person name="Yoshida Y."/>
            <person name="Fujiwara M."/>
            <person name="Mori M."/>
            <person name="Tomita M."/>
            <person name="Arakawa K."/>
        </authorList>
    </citation>
    <scope>NUCLEOTIDE SEQUENCE [LARGE SCALE GENOMIC DNA]</scope>
</reference>
<proteinExistence type="predicted"/>